<evidence type="ECO:0000256" key="5">
    <source>
        <dbReference type="ARBA" id="ARBA00022824"/>
    </source>
</evidence>
<evidence type="ECO:0000259" key="6">
    <source>
        <dbReference type="Pfam" id="PF04101"/>
    </source>
</evidence>
<dbReference type="InterPro" id="IPR007235">
    <property type="entry name" value="Glyco_trans_28_C"/>
</dbReference>
<accession>A0A150IJY9</accession>
<evidence type="ECO:0000313" key="8">
    <source>
        <dbReference type="EMBL" id="KYC46942.1"/>
    </source>
</evidence>
<comment type="caution">
    <text evidence="7">The sequence shown here is derived from an EMBL/GenBank/DDBJ whole genome shotgun (WGS) entry which is preliminary data.</text>
</comment>
<feature type="domain" description="Glycosyl transferase family 28 C-terminal" evidence="6">
    <location>
        <begin position="9"/>
        <end position="125"/>
    </location>
</feature>
<dbReference type="Proteomes" id="UP000091929">
    <property type="component" value="Unassembled WGS sequence"/>
</dbReference>
<keyword evidence="5" id="KW-0256">Endoplasmic reticulum</keyword>
<evidence type="ECO:0000313" key="7">
    <source>
        <dbReference type="EMBL" id="KYC45232.1"/>
    </source>
</evidence>
<comment type="subcellular location">
    <subcellularLocation>
        <location evidence="1">Endoplasmic reticulum</location>
    </subcellularLocation>
</comment>
<keyword evidence="3 7" id="KW-0328">Glycosyltransferase</keyword>
<gene>
    <name evidence="7" type="ORF">APG10_01039</name>
    <name evidence="8" type="ORF">APG11_01577</name>
</gene>
<dbReference type="AlphaFoldDB" id="A0A150IJY9"/>
<keyword evidence="4 7" id="KW-0808">Transferase</keyword>
<organism evidence="7 10">
    <name type="scientific">Candidatus Methanofastidiosum methylothiophilum</name>
    <dbReference type="NCBI Taxonomy" id="1705564"/>
    <lineage>
        <taxon>Archaea</taxon>
        <taxon>Methanobacteriati</taxon>
        <taxon>Methanobacteriota</taxon>
        <taxon>Stenosarchaea group</taxon>
        <taxon>Candidatus Methanofastidiosia</taxon>
        <taxon>Candidatus Methanofastidiosales</taxon>
        <taxon>Candidatus Methanofastidiosaceae</taxon>
        <taxon>Candidatus Methanofastidiosum</taxon>
    </lineage>
</organism>
<dbReference type="PANTHER" id="PTHR12867">
    <property type="entry name" value="GLYCOSYL TRANSFERASE-RELATED"/>
    <property type="match status" value="1"/>
</dbReference>
<evidence type="ECO:0000313" key="9">
    <source>
        <dbReference type="Proteomes" id="UP000091929"/>
    </source>
</evidence>
<sequence>MDEIASKIDEEVVMQIGYTEYEPVNTEWFKFSDIDNIKEYYEKADLIVAHAGAGTLLDSLSFKKSVVAVPRRKKYGEHIDDQQLELTEVLEKSGKVLAVYDIETLDSTIVRALKNENTILKTNKRLSNYLNEFLWSLES</sequence>
<evidence type="ECO:0000256" key="2">
    <source>
        <dbReference type="ARBA" id="ARBA00006962"/>
    </source>
</evidence>
<dbReference type="Pfam" id="PF04101">
    <property type="entry name" value="Glyco_tran_28_C"/>
    <property type="match status" value="1"/>
</dbReference>
<dbReference type="Proteomes" id="UP000092401">
    <property type="component" value="Unassembled WGS sequence"/>
</dbReference>
<dbReference type="EMBL" id="LNGF01000039">
    <property type="protein sequence ID" value="KYC46942.1"/>
    <property type="molecule type" value="Genomic_DNA"/>
</dbReference>
<dbReference type="SUPFAM" id="SSF53756">
    <property type="entry name" value="UDP-Glycosyltransferase/glycogen phosphorylase"/>
    <property type="match status" value="1"/>
</dbReference>
<dbReference type="PANTHER" id="PTHR12867:SF6">
    <property type="entry name" value="N-ACETYLGLUCOSAMINYLDIPHOSPHODOLICHOL N-ACETYLGLUCOSAMINYLTRANSFERASE"/>
    <property type="match status" value="1"/>
</dbReference>
<dbReference type="InterPro" id="IPR039042">
    <property type="entry name" value="Alg13-like"/>
</dbReference>
<evidence type="ECO:0000256" key="4">
    <source>
        <dbReference type="ARBA" id="ARBA00022679"/>
    </source>
</evidence>
<dbReference type="GO" id="GO:0006488">
    <property type="term" value="P:dolichol-linked oligosaccharide biosynthetic process"/>
    <property type="evidence" value="ECO:0007669"/>
    <property type="project" value="InterPro"/>
</dbReference>
<accession>A0A150IQ06</accession>
<reference evidence="9 10" key="1">
    <citation type="journal article" date="2016" name="ISME J.">
        <title>Chasing the elusive Euryarchaeota class WSA2: genomes reveal a uniquely fastidious methyl-reducing methanogen.</title>
        <authorList>
            <person name="Nobu M.K."/>
            <person name="Narihiro T."/>
            <person name="Kuroda K."/>
            <person name="Mei R."/>
            <person name="Liu W.T."/>
        </authorList>
    </citation>
    <scope>NUCLEOTIDE SEQUENCE [LARGE SCALE GENOMIC DNA]</scope>
    <source>
        <strain evidence="7">B03fssc0709_Meth_Bin005</strain>
        <strain evidence="8">B15fssc0709_Meth_Bin003</strain>
    </source>
</reference>
<dbReference type="Gene3D" id="3.40.50.2000">
    <property type="entry name" value="Glycogen Phosphorylase B"/>
    <property type="match status" value="1"/>
</dbReference>
<name>A0A150IJY9_9EURY</name>
<dbReference type="EMBL" id="LNGE01000025">
    <property type="protein sequence ID" value="KYC45232.1"/>
    <property type="molecule type" value="Genomic_DNA"/>
</dbReference>
<dbReference type="GO" id="GO:0016758">
    <property type="term" value="F:hexosyltransferase activity"/>
    <property type="evidence" value="ECO:0007669"/>
    <property type="project" value="InterPro"/>
</dbReference>
<evidence type="ECO:0000256" key="1">
    <source>
        <dbReference type="ARBA" id="ARBA00004240"/>
    </source>
</evidence>
<proteinExistence type="inferred from homology"/>
<evidence type="ECO:0000256" key="3">
    <source>
        <dbReference type="ARBA" id="ARBA00022676"/>
    </source>
</evidence>
<evidence type="ECO:0000313" key="10">
    <source>
        <dbReference type="Proteomes" id="UP000092401"/>
    </source>
</evidence>
<comment type="similarity">
    <text evidence="2">Belongs to the glycosyltransferase 28 family.</text>
</comment>
<protein>
    <submittedName>
        <fullName evidence="7">Undecaprenyldiphospho-muramoylpentapeptide beta-N-acetylglucosaminyltransferase</fullName>
    </submittedName>
</protein>